<dbReference type="GO" id="GO:0003677">
    <property type="term" value="F:DNA binding"/>
    <property type="evidence" value="ECO:0007669"/>
    <property type="project" value="UniProtKB-KW"/>
</dbReference>
<dbReference type="InterPro" id="IPR003656">
    <property type="entry name" value="Znf_BED"/>
</dbReference>
<dbReference type="PANTHER" id="PTHR46481:SF10">
    <property type="entry name" value="ZINC FINGER BED DOMAIN-CONTAINING PROTEIN 39"/>
    <property type="match status" value="1"/>
</dbReference>
<sequence>MAPKGSSVAWDHFVVKDKDQYMAECKMCKTQLSFKGSVSNLTKHLKRKHPLVNLVPRNSSTSASISLNSESPSSQVATATTSSSDTTANDRLSPAASTSNTGTVRVVQSGTKTIAAYIYKKNADKCKSDIDQLIMDLFILDFQPFRIVEDRGFRKLIQSAFPFYIIPTRKYFANNLLPSRYESLREIKMVELRNVESICITADIWTSSTNDSFLGVTGHYIDKDEYVLKSILLECVLLDGSHTSINLATELLRVAEEWQVANKILLAVSDNGSNIKKAIEKDLGWKHFGYYAHSLNLAVQEAMSKSEEVTALEGKIKTIVSYFKRSAKAWEKLKKYQEQAGKTVKRPLQSVSTRWNSIFYMMQRILEIKEEINSSLCNLNASAMSLSQFDWELCENVTKILKPFEEVTKEVSAQKYVSGSIVIPITTGLIASLENMDTSSYLETAQMFKQDLLGAIKTRFANLDRSRTFTVCMFLDPRFKLYFDDPSVAENTKQNVIQLVTAQIHKEDRVSQSSQNENGLMELQESTSTQPSTSTSGEVQISSVWQHYTQRMKNIQPKGTASSRAIIEVQRYLEDKVVLPTEKISPLQWWKQRKDVYPHLHALAITKLNAMATSVPCERLFSACGLLLNDRRTRLGTRKVQQLMFLHQNT</sequence>
<keyword evidence="6" id="KW-0238">DNA-binding</keyword>
<dbReference type="OrthoDB" id="1607513at2759"/>
<comment type="subcellular location">
    <subcellularLocation>
        <location evidence="1">Nucleus</location>
    </subcellularLocation>
</comment>
<proteinExistence type="predicted"/>
<dbReference type="Pfam" id="PF05699">
    <property type="entry name" value="Dimer_Tnp_hAT"/>
    <property type="match status" value="1"/>
</dbReference>
<dbReference type="GO" id="GO:0046983">
    <property type="term" value="F:protein dimerization activity"/>
    <property type="evidence" value="ECO:0007669"/>
    <property type="project" value="InterPro"/>
</dbReference>
<feature type="domain" description="BED-type" evidence="11">
    <location>
        <begin position="4"/>
        <end position="50"/>
    </location>
</feature>
<dbReference type="GO" id="GO:0005634">
    <property type="term" value="C:nucleus"/>
    <property type="evidence" value="ECO:0007669"/>
    <property type="project" value="UniProtKB-SubCell"/>
</dbReference>
<keyword evidence="3 9" id="KW-0863">Zinc-finger</keyword>
<gene>
    <name evidence="12" type="ORF">PMACD_LOCUS10469</name>
</gene>
<evidence type="ECO:0000256" key="2">
    <source>
        <dbReference type="ARBA" id="ARBA00022723"/>
    </source>
</evidence>
<evidence type="ECO:0000256" key="8">
    <source>
        <dbReference type="ARBA" id="ARBA00023242"/>
    </source>
</evidence>
<evidence type="ECO:0000256" key="1">
    <source>
        <dbReference type="ARBA" id="ARBA00004123"/>
    </source>
</evidence>
<evidence type="ECO:0000256" key="5">
    <source>
        <dbReference type="ARBA" id="ARBA00023015"/>
    </source>
</evidence>
<keyword evidence="8" id="KW-0539">Nucleus</keyword>
<organism evidence="12 13">
    <name type="scientific">Pieris macdunnoughi</name>
    <dbReference type="NCBI Taxonomy" id="345717"/>
    <lineage>
        <taxon>Eukaryota</taxon>
        <taxon>Metazoa</taxon>
        <taxon>Ecdysozoa</taxon>
        <taxon>Arthropoda</taxon>
        <taxon>Hexapoda</taxon>
        <taxon>Insecta</taxon>
        <taxon>Pterygota</taxon>
        <taxon>Neoptera</taxon>
        <taxon>Endopterygota</taxon>
        <taxon>Lepidoptera</taxon>
        <taxon>Glossata</taxon>
        <taxon>Ditrysia</taxon>
        <taxon>Papilionoidea</taxon>
        <taxon>Pieridae</taxon>
        <taxon>Pierinae</taxon>
        <taxon>Pieris</taxon>
    </lineage>
</organism>
<feature type="region of interest" description="Disordered" evidence="10">
    <location>
        <begin position="62"/>
        <end position="101"/>
    </location>
</feature>
<dbReference type="Proteomes" id="UP000663880">
    <property type="component" value="Unassembled WGS sequence"/>
</dbReference>
<dbReference type="Gene3D" id="1.10.10.1070">
    <property type="entry name" value="Zinc finger, BED domain-containing"/>
    <property type="match status" value="1"/>
</dbReference>
<name>A0A821UIY3_9NEOP</name>
<dbReference type="SUPFAM" id="SSF57667">
    <property type="entry name" value="beta-beta-alpha zinc fingers"/>
    <property type="match status" value="1"/>
</dbReference>
<feature type="compositionally biased region" description="Low complexity" evidence="10">
    <location>
        <begin position="62"/>
        <end position="87"/>
    </location>
</feature>
<evidence type="ECO:0000256" key="3">
    <source>
        <dbReference type="ARBA" id="ARBA00022771"/>
    </source>
</evidence>
<keyword evidence="2" id="KW-0479">Metal-binding</keyword>
<comment type="caution">
    <text evidence="12">The sequence shown here is derived from an EMBL/GenBank/DDBJ whole genome shotgun (WGS) entry which is preliminary data.</text>
</comment>
<keyword evidence="13" id="KW-1185">Reference proteome</keyword>
<dbReference type="PANTHER" id="PTHR46481">
    <property type="entry name" value="ZINC FINGER BED DOMAIN-CONTAINING PROTEIN 4"/>
    <property type="match status" value="1"/>
</dbReference>
<dbReference type="Pfam" id="PF02892">
    <property type="entry name" value="zf-BED"/>
    <property type="match status" value="1"/>
</dbReference>
<reference evidence="12" key="1">
    <citation type="submission" date="2021-02" db="EMBL/GenBank/DDBJ databases">
        <authorList>
            <person name="Steward A R."/>
        </authorList>
    </citation>
    <scope>NUCLEOTIDE SEQUENCE</scope>
</reference>
<evidence type="ECO:0000256" key="7">
    <source>
        <dbReference type="ARBA" id="ARBA00023163"/>
    </source>
</evidence>
<accession>A0A821UIY3</accession>
<dbReference type="InterPro" id="IPR012337">
    <property type="entry name" value="RNaseH-like_sf"/>
</dbReference>
<dbReference type="SUPFAM" id="SSF140996">
    <property type="entry name" value="Hermes dimerisation domain"/>
    <property type="match status" value="1"/>
</dbReference>
<keyword evidence="4" id="KW-0862">Zinc</keyword>
<protein>
    <recommendedName>
        <fullName evidence="11">BED-type domain-containing protein</fullName>
    </recommendedName>
</protein>
<evidence type="ECO:0000256" key="9">
    <source>
        <dbReference type="PROSITE-ProRule" id="PRU00027"/>
    </source>
</evidence>
<dbReference type="SUPFAM" id="SSF53098">
    <property type="entry name" value="Ribonuclease H-like"/>
    <property type="match status" value="1"/>
</dbReference>
<evidence type="ECO:0000313" key="13">
    <source>
        <dbReference type="Proteomes" id="UP000663880"/>
    </source>
</evidence>
<dbReference type="GO" id="GO:0009791">
    <property type="term" value="P:post-embryonic development"/>
    <property type="evidence" value="ECO:0007669"/>
    <property type="project" value="UniProtKB-ARBA"/>
</dbReference>
<evidence type="ECO:0000259" key="11">
    <source>
        <dbReference type="PROSITE" id="PS50808"/>
    </source>
</evidence>
<dbReference type="EMBL" id="CAJOBZ010000031">
    <property type="protein sequence ID" value="CAF4891116.1"/>
    <property type="molecule type" value="Genomic_DNA"/>
</dbReference>
<dbReference type="SMART" id="SM00614">
    <property type="entry name" value="ZnF_BED"/>
    <property type="match status" value="1"/>
</dbReference>
<keyword evidence="7" id="KW-0804">Transcription</keyword>
<dbReference type="AlphaFoldDB" id="A0A821UIY3"/>
<evidence type="ECO:0000256" key="6">
    <source>
        <dbReference type="ARBA" id="ARBA00023125"/>
    </source>
</evidence>
<dbReference type="PROSITE" id="PS50808">
    <property type="entry name" value="ZF_BED"/>
    <property type="match status" value="1"/>
</dbReference>
<dbReference type="GO" id="GO:0008270">
    <property type="term" value="F:zinc ion binding"/>
    <property type="evidence" value="ECO:0007669"/>
    <property type="project" value="UniProtKB-KW"/>
</dbReference>
<evidence type="ECO:0000256" key="4">
    <source>
        <dbReference type="ARBA" id="ARBA00022833"/>
    </source>
</evidence>
<evidence type="ECO:0000256" key="10">
    <source>
        <dbReference type="SAM" id="MobiDB-lite"/>
    </source>
</evidence>
<evidence type="ECO:0000313" key="12">
    <source>
        <dbReference type="EMBL" id="CAF4891116.1"/>
    </source>
</evidence>
<dbReference type="InterPro" id="IPR036236">
    <property type="entry name" value="Znf_C2H2_sf"/>
</dbReference>
<keyword evidence="5" id="KW-0805">Transcription regulation</keyword>
<dbReference type="InterPro" id="IPR008906">
    <property type="entry name" value="HATC_C_dom"/>
</dbReference>
<dbReference type="InterPro" id="IPR052035">
    <property type="entry name" value="ZnF_BED_domain_contain"/>
</dbReference>